<keyword evidence="2" id="KW-1185">Reference proteome</keyword>
<proteinExistence type="predicted"/>
<evidence type="ECO:0000313" key="2">
    <source>
        <dbReference type="Proteomes" id="UP000192132"/>
    </source>
</evidence>
<dbReference type="EMBL" id="MLCN01000043">
    <property type="protein sequence ID" value="ONG37867.1"/>
    <property type="molecule type" value="Genomic_DNA"/>
</dbReference>
<dbReference type="AlphaFoldDB" id="A0A1S8CQY7"/>
<accession>A0A1S8CQY7</accession>
<sequence>MSIFGYIALISLLGWLVLRLFFASRIKVQKAPEEIGNLSIVKKAFMTECEKIYYVKLSKLMPNHYFFPQVSVLAPIKTDN</sequence>
<dbReference type="Proteomes" id="UP000192132">
    <property type="component" value="Unassembled WGS sequence"/>
</dbReference>
<comment type="caution">
    <text evidence="1">The sequence shown here is derived from an EMBL/GenBank/DDBJ whole genome shotgun (WGS) entry which is preliminary data.</text>
</comment>
<evidence type="ECO:0000313" key="1">
    <source>
        <dbReference type="EMBL" id="ONG37867.1"/>
    </source>
</evidence>
<gene>
    <name evidence="1" type="ORF">BKE30_13750</name>
</gene>
<reference evidence="1 2" key="1">
    <citation type="submission" date="2016-10" db="EMBL/GenBank/DDBJ databases">
        <title>Draft Genome sequence of Alkanindiges sp. strain H1.</title>
        <authorList>
            <person name="Subhash Y."/>
            <person name="Lee S."/>
        </authorList>
    </citation>
    <scope>NUCLEOTIDE SEQUENCE [LARGE SCALE GENOMIC DNA]</scope>
    <source>
        <strain evidence="1 2">H1</strain>
    </source>
</reference>
<protein>
    <submittedName>
        <fullName evidence="1">Uncharacterized protein</fullName>
    </submittedName>
</protein>
<name>A0A1S8CQY7_9GAMM</name>
<dbReference type="STRING" id="1907941.BKE30_13750"/>
<organism evidence="1 2">
    <name type="scientific">Alkanindiges hydrocarboniclasticus</name>
    <dbReference type="NCBI Taxonomy" id="1907941"/>
    <lineage>
        <taxon>Bacteria</taxon>
        <taxon>Pseudomonadati</taxon>
        <taxon>Pseudomonadota</taxon>
        <taxon>Gammaproteobacteria</taxon>
        <taxon>Moraxellales</taxon>
        <taxon>Moraxellaceae</taxon>
        <taxon>Alkanindiges</taxon>
    </lineage>
</organism>